<feature type="domain" description="VOC" evidence="3">
    <location>
        <begin position="290"/>
        <end position="434"/>
    </location>
</feature>
<reference evidence="5" key="1">
    <citation type="journal article" date="2013" name="BMC Microbiol.">
        <title>Taxonomy and evolution of bacteriochlorophyll a-containing members of the OM60/NOR5 clade of marine gammaproteobacteria: description of Luminiphilus syltensis gen. nov., sp. nov., reclassification of Haliea rubra as Pseudohaliea rubra gen. nov., comb. nov., and emendation of Chromatocurvus halotolerans.</title>
        <authorList>
            <person name="Spring S."/>
            <person name="Riedel T."/>
            <person name="Sproer C."/>
            <person name="Yan S."/>
            <person name="Harder J."/>
            <person name="Fuchs B.M."/>
        </authorList>
    </citation>
    <scope>NUCLEOTIDE SEQUENCE [LARGE SCALE GENOMIC DNA]</scope>
    <source>
        <strain evidence="5">NOR51-B</strain>
    </source>
</reference>
<evidence type="ECO:0000313" key="4">
    <source>
        <dbReference type="EMBL" id="EED36911.1"/>
    </source>
</evidence>
<keyword evidence="2" id="KW-0732">Signal</keyword>
<evidence type="ECO:0000256" key="1">
    <source>
        <dbReference type="ARBA" id="ARBA00022723"/>
    </source>
</evidence>
<accession>B8KQR0</accession>
<evidence type="ECO:0000313" key="5">
    <source>
        <dbReference type="Proteomes" id="UP000004699"/>
    </source>
</evidence>
<dbReference type="InterPro" id="IPR051785">
    <property type="entry name" value="MMCE/EMCE_epimerase"/>
</dbReference>
<protein>
    <submittedName>
        <fullName evidence="4">Glyoxalase family protein</fullName>
    </submittedName>
</protein>
<name>B8KQR0_9GAMM</name>
<dbReference type="EMBL" id="DS999411">
    <property type="protein sequence ID" value="EED36911.1"/>
    <property type="molecule type" value="Genomic_DNA"/>
</dbReference>
<feature type="signal peptide" evidence="2">
    <location>
        <begin position="1"/>
        <end position="22"/>
    </location>
</feature>
<evidence type="ECO:0000259" key="3">
    <source>
        <dbReference type="PROSITE" id="PS51819"/>
    </source>
</evidence>
<dbReference type="SUPFAM" id="SSF54593">
    <property type="entry name" value="Glyoxalase/Bleomycin resistance protein/Dihydroxybiphenyl dioxygenase"/>
    <property type="match status" value="2"/>
</dbReference>
<dbReference type="PANTHER" id="PTHR43048">
    <property type="entry name" value="METHYLMALONYL-COA EPIMERASE"/>
    <property type="match status" value="1"/>
</dbReference>
<dbReference type="OrthoDB" id="9795618at2"/>
<dbReference type="Pfam" id="PF00903">
    <property type="entry name" value="Glyoxalase"/>
    <property type="match status" value="2"/>
</dbReference>
<organism evidence="4 5">
    <name type="scientific">Luminiphilus syltensis NOR5-1B</name>
    <dbReference type="NCBI Taxonomy" id="565045"/>
    <lineage>
        <taxon>Bacteria</taxon>
        <taxon>Pseudomonadati</taxon>
        <taxon>Pseudomonadota</taxon>
        <taxon>Gammaproteobacteria</taxon>
        <taxon>Cellvibrionales</taxon>
        <taxon>Halieaceae</taxon>
        <taxon>Luminiphilus</taxon>
    </lineage>
</organism>
<dbReference type="HOGENOM" id="CLU_598259_0_0_6"/>
<sequence length="454" mass="49218">MISAIRLIGFSCLFLYSAVASATEIELTRHLIQLGVDTPPGPQTSTFFGVPGKARLIVSGADETLSLELNNQSIALTSDGDRTEVLLTESNSLTVNVLSVLDSPASIRIKQAADIELSVASFIHFNTNVSDFATARDFYGSLGFDTISGFPDTNTQAMARAIGIETPTEYDGSQGGEAGGYLLHGELVGPGGFFGGVIDLISFTIPKDDAPPYAAVNHLGMARGAMLTSNLDADYEYMKAQGVDLLSAPVTRADGTRFFMFKDLDGTFYELIEGRKGDGDEPTETTHIYKMAFVNVNVSDFERSLAWYQMFGYEVSGSLHETDSLEVAEAMGLDRPYRIKGAMLTHQSDGSEIKLVQWLEPYNAEAPYPLPVNHLGIHRMALASTDIESDVAALKAQGVEFVSPITPCCSPDDPSSSIVAFYDPDGTIVELAEVPYLFKFIPPVVRWYQGLFDD</sequence>
<dbReference type="GO" id="GO:0046872">
    <property type="term" value="F:metal ion binding"/>
    <property type="evidence" value="ECO:0007669"/>
    <property type="project" value="UniProtKB-KW"/>
</dbReference>
<keyword evidence="1" id="KW-0479">Metal-binding</keyword>
<proteinExistence type="predicted"/>
<dbReference type="Gene3D" id="3.10.180.10">
    <property type="entry name" value="2,3-Dihydroxybiphenyl 1,2-Dioxygenase, domain 1"/>
    <property type="match status" value="2"/>
</dbReference>
<dbReference type="STRING" id="565045.NOR51B_2864"/>
<dbReference type="AlphaFoldDB" id="B8KQR0"/>
<feature type="chain" id="PRO_5002876409" evidence="2">
    <location>
        <begin position="23"/>
        <end position="454"/>
    </location>
</feature>
<dbReference type="InterPro" id="IPR004360">
    <property type="entry name" value="Glyas_Fos-R_dOase_dom"/>
</dbReference>
<dbReference type="PROSITE" id="PS51819">
    <property type="entry name" value="VOC"/>
    <property type="match status" value="2"/>
</dbReference>
<evidence type="ECO:0000256" key="2">
    <source>
        <dbReference type="SAM" id="SignalP"/>
    </source>
</evidence>
<keyword evidence="5" id="KW-1185">Reference proteome</keyword>
<dbReference type="eggNOG" id="COG0346">
    <property type="taxonomic scope" value="Bacteria"/>
</dbReference>
<dbReference type="GO" id="GO:0046491">
    <property type="term" value="P:L-methylmalonyl-CoA metabolic process"/>
    <property type="evidence" value="ECO:0007669"/>
    <property type="project" value="TreeGrafter"/>
</dbReference>
<dbReference type="PANTHER" id="PTHR43048:SF3">
    <property type="entry name" value="METHYLMALONYL-COA EPIMERASE, MITOCHONDRIAL"/>
    <property type="match status" value="1"/>
</dbReference>
<dbReference type="InterPro" id="IPR037523">
    <property type="entry name" value="VOC_core"/>
</dbReference>
<dbReference type="Proteomes" id="UP000004699">
    <property type="component" value="Unassembled WGS sequence"/>
</dbReference>
<gene>
    <name evidence="4" type="ORF">NOR51B_2864</name>
</gene>
<dbReference type="InterPro" id="IPR029068">
    <property type="entry name" value="Glyas_Bleomycin-R_OHBP_Dase"/>
</dbReference>
<feature type="domain" description="VOC" evidence="3">
    <location>
        <begin position="121"/>
        <end position="274"/>
    </location>
</feature>
<dbReference type="GO" id="GO:0004493">
    <property type="term" value="F:methylmalonyl-CoA epimerase activity"/>
    <property type="evidence" value="ECO:0007669"/>
    <property type="project" value="TreeGrafter"/>
</dbReference>
<dbReference type="RefSeq" id="WP_009021652.1">
    <property type="nucleotide sequence ID" value="NZ_DS999411.1"/>
</dbReference>